<dbReference type="InterPro" id="IPR017970">
    <property type="entry name" value="Homeobox_CS"/>
</dbReference>
<feature type="compositionally biased region" description="Low complexity" evidence="7">
    <location>
        <begin position="263"/>
        <end position="276"/>
    </location>
</feature>
<dbReference type="InterPro" id="IPR001356">
    <property type="entry name" value="HD"/>
</dbReference>
<organism evidence="9 10">
    <name type="scientific">Clavelina lepadiformis</name>
    <name type="common">Light-bulb sea squirt</name>
    <name type="synonym">Ascidia lepadiformis</name>
    <dbReference type="NCBI Taxonomy" id="159417"/>
    <lineage>
        <taxon>Eukaryota</taxon>
        <taxon>Metazoa</taxon>
        <taxon>Chordata</taxon>
        <taxon>Tunicata</taxon>
        <taxon>Ascidiacea</taxon>
        <taxon>Aplousobranchia</taxon>
        <taxon>Clavelinidae</taxon>
        <taxon>Clavelina</taxon>
    </lineage>
</organism>
<dbReference type="CDD" id="cd00086">
    <property type="entry name" value="homeodomain"/>
    <property type="match status" value="1"/>
</dbReference>
<evidence type="ECO:0000256" key="3">
    <source>
        <dbReference type="ARBA" id="ARBA00023155"/>
    </source>
</evidence>
<feature type="compositionally biased region" description="Polar residues" evidence="7">
    <location>
        <begin position="124"/>
        <end position="157"/>
    </location>
</feature>
<keyword evidence="2 5" id="KW-0238">DNA-binding</keyword>
<dbReference type="EMBL" id="CAWYQH010000130">
    <property type="protein sequence ID" value="CAK8692600.1"/>
    <property type="molecule type" value="Genomic_DNA"/>
</dbReference>
<evidence type="ECO:0000259" key="8">
    <source>
        <dbReference type="PROSITE" id="PS50071"/>
    </source>
</evidence>
<sequence length="282" mass="31923">MSRKMTSNNVDVDAADASTIKDVNEELKNTFGNEKSEVDHEKLFWKGSSINGFHISCPFTEMSKRRNRTRFSPEQIAILEDAFQTTHYPGILHREFLAARTRLTEARIQVWFQNRRAKCRKQQKQLTNTPGLTKEFNSNGFEDNSTPAKSQSDNGSTSVSGSIFPTVFGNFPWTFYPMQPSFPNEHRFTLAGLPCHPRMWNPTPTLLQQNHDLESKYKLTSADFGQNALSRFCQVINGSGRNVKAELASIATMRHWDDEKLFSSSSTPLLPTPSTSYDPCGV</sequence>
<dbReference type="PANTHER" id="PTHR24329:SF543">
    <property type="entry name" value="FI01017P-RELATED"/>
    <property type="match status" value="1"/>
</dbReference>
<evidence type="ECO:0000256" key="2">
    <source>
        <dbReference type="ARBA" id="ARBA00023125"/>
    </source>
</evidence>
<keyword evidence="10" id="KW-1185">Reference proteome</keyword>
<evidence type="ECO:0000256" key="7">
    <source>
        <dbReference type="SAM" id="MobiDB-lite"/>
    </source>
</evidence>
<evidence type="ECO:0000313" key="9">
    <source>
        <dbReference type="EMBL" id="CAK8692600.1"/>
    </source>
</evidence>
<evidence type="ECO:0000313" key="10">
    <source>
        <dbReference type="Proteomes" id="UP001642483"/>
    </source>
</evidence>
<comment type="subcellular location">
    <subcellularLocation>
        <location evidence="1 5 6">Nucleus</location>
    </subcellularLocation>
</comment>
<accession>A0ABP0GLH8</accession>
<dbReference type="PANTHER" id="PTHR24329">
    <property type="entry name" value="HOMEOBOX PROTEIN ARISTALESS"/>
    <property type="match status" value="1"/>
</dbReference>
<dbReference type="SMART" id="SM00389">
    <property type="entry name" value="HOX"/>
    <property type="match status" value="1"/>
</dbReference>
<evidence type="ECO:0000256" key="1">
    <source>
        <dbReference type="ARBA" id="ARBA00004123"/>
    </source>
</evidence>
<keyword evidence="3 5" id="KW-0371">Homeobox</keyword>
<comment type="caution">
    <text evidence="9">The sequence shown here is derived from an EMBL/GenBank/DDBJ whole genome shotgun (WGS) entry which is preliminary data.</text>
</comment>
<feature type="DNA-binding region" description="Homeobox" evidence="5">
    <location>
        <begin position="64"/>
        <end position="123"/>
    </location>
</feature>
<dbReference type="PROSITE" id="PS00027">
    <property type="entry name" value="HOMEOBOX_1"/>
    <property type="match status" value="1"/>
</dbReference>
<dbReference type="Pfam" id="PF00046">
    <property type="entry name" value="Homeodomain"/>
    <property type="match status" value="1"/>
</dbReference>
<dbReference type="Gene3D" id="1.10.10.60">
    <property type="entry name" value="Homeodomain-like"/>
    <property type="match status" value="1"/>
</dbReference>
<feature type="region of interest" description="Disordered" evidence="7">
    <location>
        <begin position="263"/>
        <end position="282"/>
    </location>
</feature>
<dbReference type="Proteomes" id="UP001642483">
    <property type="component" value="Unassembled WGS sequence"/>
</dbReference>
<evidence type="ECO:0000256" key="5">
    <source>
        <dbReference type="PROSITE-ProRule" id="PRU00108"/>
    </source>
</evidence>
<evidence type="ECO:0000256" key="4">
    <source>
        <dbReference type="ARBA" id="ARBA00023242"/>
    </source>
</evidence>
<keyword evidence="4 5" id="KW-0539">Nucleus</keyword>
<feature type="region of interest" description="Disordered" evidence="7">
    <location>
        <begin position="122"/>
        <end position="157"/>
    </location>
</feature>
<protein>
    <recommendedName>
        <fullName evidence="8">Homeobox domain-containing protein</fullName>
    </recommendedName>
</protein>
<gene>
    <name evidence="9" type="ORF">CVLEPA_LOCUS25852</name>
</gene>
<feature type="domain" description="Homeobox" evidence="8">
    <location>
        <begin position="62"/>
        <end position="122"/>
    </location>
</feature>
<name>A0ABP0GLH8_CLALP</name>
<dbReference type="PROSITE" id="PS50071">
    <property type="entry name" value="HOMEOBOX_2"/>
    <property type="match status" value="1"/>
</dbReference>
<dbReference type="SUPFAM" id="SSF46689">
    <property type="entry name" value="Homeodomain-like"/>
    <property type="match status" value="1"/>
</dbReference>
<evidence type="ECO:0000256" key="6">
    <source>
        <dbReference type="RuleBase" id="RU000682"/>
    </source>
</evidence>
<dbReference type="InterPro" id="IPR050649">
    <property type="entry name" value="Paired_Homeobox_TFs"/>
</dbReference>
<dbReference type="InterPro" id="IPR009057">
    <property type="entry name" value="Homeodomain-like_sf"/>
</dbReference>
<reference evidence="9 10" key="1">
    <citation type="submission" date="2024-02" db="EMBL/GenBank/DDBJ databases">
        <authorList>
            <person name="Daric V."/>
            <person name="Darras S."/>
        </authorList>
    </citation>
    <scope>NUCLEOTIDE SEQUENCE [LARGE SCALE GENOMIC DNA]</scope>
</reference>
<proteinExistence type="predicted"/>